<reference evidence="3" key="1">
    <citation type="submission" date="2017-09" db="EMBL/GenBank/DDBJ databases">
        <title>Depth-based differentiation of microbial function through sediment-hosted aquifers and enrichment of novel symbionts in the deep terrestrial subsurface.</title>
        <authorList>
            <person name="Probst A.J."/>
            <person name="Ladd B."/>
            <person name="Jarett J.K."/>
            <person name="Geller-Mcgrath D.E."/>
            <person name="Sieber C.M.K."/>
            <person name="Emerson J.B."/>
            <person name="Anantharaman K."/>
            <person name="Thomas B.C."/>
            <person name="Malmstrom R."/>
            <person name="Stieglmeier M."/>
            <person name="Klingl A."/>
            <person name="Woyke T."/>
            <person name="Ryan C.M."/>
            <person name="Banfield J.F."/>
        </authorList>
    </citation>
    <scope>NUCLEOTIDE SEQUENCE [LARGE SCALE GENOMIC DNA]</scope>
</reference>
<dbReference type="Pfam" id="PF00899">
    <property type="entry name" value="ThiF"/>
    <property type="match status" value="1"/>
</dbReference>
<protein>
    <recommendedName>
        <fullName evidence="1">THIF-type NAD/FAD binding fold domain-containing protein</fullName>
    </recommendedName>
</protein>
<dbReference type="InterPro" id="IPR035985">
    <property type="entry name" value="Ubiquitin-activating_enz"/>
</dbReference>
<evidence type="ECO:0000313" key="2">
    <source>
        <dbReference type="EMBL" id="PIR82671.1"/>
    </source>
</evidence>
<proteinExistence type="predicted"/>
<accession>A0A2H0U8E0</accession>
<organism evidence="2 3">
    <name type="scientific">Candidatus Kaiserbacteria bacterium CG10_big_fil_rev_8_21_14_0_10_59_10</name>
    <dbReference type="NCBI Taxonomy" id="1974612"/>
    <lineage>
        <taxon>Bacteria</taxon>
        <taxon>Candidatus Kaiseribacteriota</taxon>
    </lineage>
</organism>
<comment type="caution">
    <text evidence="2">The sequence shown here is derived from an EMBL/GenBank/DDBJ whole genome shotgun (WGS) entry which is preliminary data.</text>
</comment>
<dbReference type="Proteomes" id="UP000231379">
    <property type="component" value="Unassembled WGS sequence"/>
</dbReference>
<dbReference type="GO" id="GO:0008641">
    <property type="term" value="F:ubiquitin-like modifier activating enzyme activity"/>
    <property type="evidence" value="ECO:0007669"/>
    <property type="project" value="InterPro"/>
</dbReference>
<evidence type="ECO:0000313" key="3">
    <source>
        <dbReference type="Proteomes" id="UP000231379"/>
    </source>
</evidence>
<feature type="domain" description="THIF-type NAD/FAD binding fold" evidence="1">
    <location>
        <begin position="21"/>
        <end position="84"/>
    </location>
</feature>
<gene>
    <name evidence="2" type="ORF">COU20_01050</name>
</gene>
<sequence length="227" mass="25552">MFTTTAYETLFDAKTWKEPLHIIGVGGIGSHAARIAGKERFPVIHLHDGDVVEEKNMYNQWFDDDSDIGLSKAEVVAKKVSQWTVAHAHPTYVEGHRKLSGVVCLCTGNTDPLPTIVESCVWDNPDVSLLLDARMDAEYVFLQVLDPRIEAHRKRWYRNWYPHSETENRTAGCGGGATAVGITASLAADLMVAQVIRYAAIRQGYKDTLDNHIEFFLRPLRIVTKQW</sequence>
<dbReference type="SUPFAM" id="SSF69572">
    <property type="entry name" value="Activating enzymes of the ubiquitin-like proteins"/>
    <property type="match status" value="1"/>
</dbReference>
<dbReference type="Gene3D" id="3.40.50.720">
    <property type="entry name" value="NAD(P)-binding Rossmann-like Domain"/>
    <property type="match status" value="1"/>
</dbReference>
<name>A0A2H0U8E0_9BACT</name>
<dbReference type="AlphaFoldDB" id="A0A2H0U8E0"/>
<dbReference type="EMBL" id="PFBM01000008">
    <property type="protein sequence ID" value="PIR82671.1"/>
    <property type="molecule type" value="Genomic_DNA"/>
</dbReference>
<evidence type="ECO:0000259" key="1">
    <source>
        <dbReference type="Pfam" id="PF00899"/>
    </source>
</evidence>
<dbReference type="InterPro" id="IPR000594">
    <property type="entry name" value="ThiF_NAD_FAD-bd"/>
</dbReference>